<dbReference type="Proteomes" id="UP001528823">
    <property type="component" value="Unassembled WGS sequence"/>
</dbReference>
<evidence type="ECO:0008006" key="4">
    <source>
        <dbReference type="Google" id="ProtNLM"/>
    </source>
</evidence>
<feature type="compositionally biased region" description="Basic and acidic residues" evidence="1">
    <location>
        <begin position="76"/>
        <end position="86"/>
    </location>
</feature>
<name>A0ABT5U734_9GAMM</name>
<gene>
    <name evidence="2" type="ORF">ORQ98_09390</name>
</gene>
<accession>A0ABT5U734</accession>
<organism evidence="2 3">
    <name type="scientific">Spartinivicinus poritis</name>
    <dbReference type="NCBI Taxonomy" id="2994640"/>
    <lineage>
        <taxon>Bacteria</taxon>
        <taxon>Pseudomonadati</taxon>
        <taxon>Pseudomonadota</taxon>
        <taxon>Gammaproteobacteria</taxon>
        <taxon>Oceanospirillales</taxon>
        <taxon>Zooshikellaceae</taxon>
        <taxon>Spartinivicinus</taxon>
    </lineage>
</organism>
<dbReference type="InterPro" id="IPR036515">
    <property type="entry name" value="Transposase_17_sf"/>
</dbReference>
<evidence type="ECO:0000313" key="3">
    <source>
        <dbReference type="Proteomes" id="UP001528823"/>
    </source>
</evidence>
<dbReference type="EMBL" id="JAPMOU010000009">
    <property type="protein sequence ID" value="MDE1462186.1"/>
    <property type="molecule type" value="Genomic_DNA"/>
</dbReference>
<dbReference type="PANTHER" id="PTHR34322:SF2">
    <property type="entry name" value="TRANSPOSASE IS200-LIKE DOMAIN-CONTAINING PROTEIN"/>
    <property type="match status" value="1"/>
</dbReference>
<evidence type="ECO:0000256" key="1">
    <source>
        <dbReference type="SAM" id="MobiDB-lite"/>
    </source>
</evidence>
<sequence length="201" mass="22850">MFLTILWEGRFKSQALLDEAALLTCMAYVDLNPIRAKLADTPEASDFTSIQARIRQRTSDETHSTKTAPSQAKAPTNREEHNDEQAPHPALVPFTGNIKPDCCSTDRGIQFNECDYFDLVDYTGRAIRDDKQGHIPQHLIPILTRLNINPNEWLPTVQHFGKRYHRCAGAVDRMRQWCKQVGNCWSQGISTSQQFYTPSVS</sequence>
<dbReference type="PANTHER" id="PTHR34322">
    <property type="entry name" value="TRANSPOSASE, Y1_TNP DOMAIN-CONTAINING"/>
    <property type="match status" value="1"/>
</dbReference>
<proteinExistence type="predicted"/>
<reference evidence="2 3" key="1">
    <citation type="submission" date="2022-11" db="EMBL/GenBank/DDBJ databases">
        <title>Spartinivicinus poritis sp. nov., isolated from scleractinian coral Porites lutea.</title>
        <authorList>
            <person name="Zhang G."/>
            <person name="Cai L."/>
            <person name="Wei Q."/>
        </authorList>
    </citation>
    <scope>NUCLEOTIDE SEQUENCE [LARGE SCALE GENOMIC DNA]</scope>
    <source>
        <strain evidence="2 3">A2-2</strain>
    </source>
</reference>
<protein>
    <recommendedName>
        <fullName evidence="4">Transposase</fullName>
    </recommendedName>
</protein>
<dbReference type="Gene3D" id="3.30.70.1290">
    <property type="entry name" value="Transposase IS200-like"/>
    <property type="match status" value="1"/>
</dbReference>
<dbReference type="RefSeq" id="WP_274688545.1">
    <property type="nucleotide sequence ID" value="NZ_JAPMOU010000009.1"/>
</dbReference>
<feature type="region of interest" description="Disordered" evidence="1">
    <location>
        <begin position="55"/>
        <end position="91"/>
    </location>
</feature>
<comment type="caution">
    <text evidence="2">The sequence shown here is derived from an EMBL/GenBank/DDBJ whole genome shotgun (WGS) entry which is preliminary data.</text>
</comment>
<evidence type="ECO:0000313" key="2">
    <source>
        <dbReference type="EMBL" id="MDE1462186.1"/>
    </source>
</evidence>
<keyword evidence="3" id="KW-1185">Reference proteome</keyword>
<feature type="compositionally biased region" description="Polar residues" evidence="1">
    <location>
        <begin position="65"/>
        <end position="74"/>
    </location>
</feature>